<keyword evidence="3" id="KW-0143">Chaperone</keyword>
<protein>
    <submittedName>
        <fullName evidence="6">Hsp70 family protein</fullName>
    </submittedName>
</protein>
<evidence type="ECO:0000256" key="2">
    <source>
        <dbReference type="ARBA" id="ARBA00022840"/>
    </source>
</evidence>
<feature type="compositionally biased region" description="Pro residues" evidence="4">
    <location>
        <begin position="360"/>
        <end position="375"/>
    </location>
</feature>
<feature type="transmembrane region" description="Helical" evidence="5">
    <location>
        <begin position="455"/>
        <end position="474"/>
    </location>
</feature>
<feature type="compositionally biased region" description="Pro residues" evidence="4">
    <location>
        <begin position="343"/>
        <end position="354"/>
    </location>
</feature>
<feature type="transmembrane region" description="Helical" evidence="5">
    <location>
        <begin position="494"/>
        <end position="517"/>
    </location>
</feature>
<gene>
    <name evidence="6" type="ORF">AAFH96_32230</name>
</gene>
<evidence type="ECO:0000313" key="7">
    <source>
        <dbReference type="Proteomes" id="UP001582793"/>
    </source>
</evidence>
<evidence type="ECO:0000313" key="6">
    <source>
        <dbReference type="EMBL" id="MFB6397726.1"/>
    </source>
</evidence>
<proteinExistence type="predicted"/>
<reference evidence="6 7" key="1">
    <citation type="submission" date="2024-04" db="EMBL/GenBank/DDBJ databases">
        <title>Polymorphospora sp. isolated from Baiyangdian Lake in Xiong'an New Area.</title>
        <authorList>
            <person name="Zhang X."/>
            <person name="Liu J."/>
        </authorList>
    </citation>
    <scope>NUCLEOTIDE SEQUENCE [LARGE SCALE GENOMIC DNA]</scope>
    <source>
        <strain evidence="6 7">2-325</strain>
    </source>
</reference>
<dbReference type="Gene3D" id="3.30.420.40">
    <property type="match status" value="2"/>
</dbReference>
<dbReference type="SUPFAM" id="SSF53067">
    <property type="entry name" value="Actin-like ATPase domain"/>
    <property type="match status" value="2"/>
</dbReference>
<dbReference type="InterPro" id="IPR043129">
    <property type="entry name" value="ATPase_NBD"/>
</dbReference>
<dbReference type="Gene3D" id="3.90.640.10">
    <property type="entry name" value="Actin, Chain A, domain 4"/>
    <property type="match status" value="1"/>
</dbReference>
<dbReference type="EMBL" id="JBCGDC010000163">
    <property type="protein sequence ID" value="MFB6397726.1"/>
    <property type="molecule type" value="Genomic_DNA"/>
</dbReference>
<dbReference type="PRINTS" id="PR00301">
    <property type="entry name" value="HEATSHOCK70"/>
</dbReference>
<evidence type="ECO:0000256" key="1">
    <source>
        <dbReference type="ARBA" id="ARBA00022741"/>
    </source>
</evidence>
<dbReference type="InterPro" id="IPR013126">
    <property type="entry name" value="Hsp_70_fam"/>
</dbReference>
<keyword evidence="5" id="KW-0472">Membrane</keyword>
<dbReference type="PANTHER" id="PTHR42749:SF1">
    <property type="entry name" value="CELL SHAPE-DETERMINING PROTEIN MREB"/>
    <property type="match status" value="1"/>
</dbReference>
<name>A0ABV5D397_9ACTN</name>
<organism evidence="6 7">
    <name type="scientific">Polymorphospora lycopeni</name>
    <dbReference type="NCBI Taxonomy" id="3140240"/>
    <lineage>
        <taxon>Bacteria</taxon>
        <taxon>Bacillati</taxon>
        <taxon>Actinomycetota</taxon>
        <taxon>Actinomycetes</taxon>
        <taxon>Micromonosporales</taxon>
        <taxon>Micromonosporaceae</taxon>
        <taxon>Polymorphospora</taxon>
    </lineage>
</organism>
<evidence type="ECO:0000256" key="3">
    <source>
        <dbReference type="ARBA" id="ARBA00023186"/>
    </source>
</evidence>
<dbReference type="RefSeq" id="WP_375736706.1">
    <property type="nucleotide sequence ID" value="NZ_JBCGDC010000163.1"/>
</dbReference>
<feature type="region of interest" description="Disordered" evidence="4">
    <location>
        <begin position="334"/>
        <end position="377"/>
    </location>
</feature>
<keyword evidence="5" id="KW-1133">Transmembrane helix</keyword>
<evidence type="ECO:0000256" key="5">
    <source>
        <dbReference type="SAM" id="Phobius"/>
    </source>
</evidence>
<comment type="caution">
    <text evidence="6">The sequence shown here is derived from an EMBL/GenBank/DDBJ whole genome shotgun (WGS) entry which is preliminary data.</text>
</comment>
<evidence type="ECO:0000256" key="4">
    <source>
        <dbReference type="SAM" id="MobiDB-lite"/>
    </source>
</evidence>
<dbReference type="Pfam" id="PF00012">
    <property type="entry name" value="HSP70"/>
    <property type="match status" value="1"/>
</dbReference>
<keyword evidence="1" id="KW-0547">Nucleotide-binding</keyword>
<keyword evidence="2" id="KW-0067">ATP-binding</keyword>
<accession>A0ABV5D397</accession>
<sequence length="571" mass="58564">MGAYRLAIDLGSSNTVAVLDGAGAAPRPLLFDGSELLPSAVFARTGTDLLTGRDAERFGRVDPAGFEPHPKRRIDDGMLLLGAHQVDVRDALAAVLARVRAEAGLPNRRIDTVLTCPDGWGAARRRVLAEAADRAGLGPVRLVGEAVAAAAYFAARLGPHPAGTALAIVDIGGGTTDVAVVRRGDDLEVVARAGADLGGADIDAALVTHLVGGPVPADAGDRVPLWQEVRAAKESLSRTSHTPLRLPGRPAATHLTRDELETVAAPVLAGVGALTERVVTASGVAPERLAGVFLVGGGSRIPLAAHVLHSRLGIAPTTVERPETAVVEGALVAVPPRPADRMPAPPTGEPPTAPPTDRVPAPPAPAPPPPAPPAPAVRARHGWARPVLLAAVVLCFGLPFATVSCGLPGGYGRAEAGGTTTYRGGTLVTGTAPEVSDGHLAAPADRRPDRLPPQLPLLAAALAVIGALVVTLRLRARPAGQPGPSPGRRPRPDLPGRLCVAAAVLLVAGELLVLRQLTARVDALGTVPANRDASDYVGVGIGFWLALLLLLVLIAADLRTLLRGLPLPRRR</sequence>
<dbReference type="PANTHER" id="PTHR42749">
    <property type="entry name" value="CELL SHAPE-DETERMINING PROTEIN MREB"/>
    <property type="match status" value="1"/>
</dbReference>
<feature type="transmembrane region" description="Helical" evidence="5">
    <location>
        <begin position="537"/>
        <end position="562"/>
    </location>
</feature>
<keyword evidence="5" id="KW-0812">Transmembrane</keyword>
<keyword evidence="7" id="KW-1185">Reference proteome</keyword>
<dbReference type="Proteomes" id="UP001582793">
    <property type="component" value="Unassembled WGS sequence"/>
</dbReference>